<dbReference type="Pfam" id="PF07971">
    <property type="entry name" value="Glyco_hydro_92"/>
    <property type="match status" value="1"/>
</dbReference>
<reference evidence="5" key="1">
    <citation type="submission" date="2020-01" db="EMBL/GenBank/DDBJ databases">
        <title>Genome Sequencing of Three Apophysomyces-Like Fungal Strains Confirms a Novel Fungal Genus in the Mucoromycota with divergent Burkholderia-like Endosymbiotic Bacteria.</title>
        <authorList>
            <person name="Stajich J.E."/>
            <person name="Macias A.M."/>
            <person name="Carter-House D."/>
            <person name="Lovett B."/>
            <person name="Kasson L.R."/>
            <person name="Berry K."/>
            <person name="Grigoriev I."/>
            <person name="Chang Y."/>
            <person name="Spatafora J."/>
            <person name="Kasson M.T."/>
        </authorList>
    </citation>
    <scope>NUCLEOTIDE SEQUENCE</scope>
    <source>
        <strain evidence="5">NRRL A-21654</strain>
    </source>
</reference>
<keyword evidence="2" id="KW-0732">Signal</keyword>
<dbReference type="PANTHER" id="PTHR12143">
    <property type="entry name" value="PEPTIDE N-GLYCANASE PNGASE -RELATED"/>
    <property type="match status" value="1"/>
</dbReference>
<dbReference type="InterPro" id="IPR005887">
    <property type="entry name" value="GH92_a_mannosidase_put"/>
</dbReference>
<feature type="region of interest" description="Disordered" evidence="1">
    <location>
        <begin position="729"/>
        <end position="748"/>
    </location>
</feature>
<dbReference type="Proteomes" id="UP000605846">
    <property type="component" value="Unassembled WGS sequence"/>
</dbReference>
<dbReference type="Pfam" id="PF17678">
    <property type="entry name" value="Glyco_hydro_92N"/>
    <property type="match status" value="1"/>
</dbReference>
<dbReference type="Gene3D" id="1.20.1610.10">
    <property type="entry name" value="alpha-1,2-mannosidases domains"/>
    <property type="match status" value="1"/>
</dbReference>
<dbReference type="AlphaFoldDB" id="A0A8H7EV63"/>
<dbReference type="GO" id="GO:0005975">
    <property type="term" value="P:carbohydrate metabolic process"/>
    <property type="evidence" value="ECO:0007669"/>
    <property type="project" value="InterPro"/>
</dbReference>
<evidence type="ECO:0000259" key="4">
    <source>
        <dbReference type="Pfam" id="PF17678"/>
    </source>
</evidence>
<comment type="caution">
    <text evidence="5">The sequence shown here is derived from an EMBL/GenBank/DDBJ whole genome shotgun (WGS) entry which is preliminary data.</text>
</comment>
<evidence type="ECO:0008006" key="7">
    <source>
        <dbReference type="Google" id="ProtNLM"/>
    </source>
</evidence>
<gene>
    <name evidence="5" type="ORF">EC973_001381</name>
</gene>
<dbReference type="Gene3D" id="3.30.2080.10">
    <property type="entry name" value="GH92 mannosidase domain"/>
    <property type="match status" value="1"/>
</dbReference>
<dbReference type="GO" id="GO:0005829">
    <property type="term" value="C:cytosol"/>
    <property type="evidence" value="ECO:0007669"/>
    <property type="project" value="TreeGrafter"/>
</dbReference>
<feature type="chain" id="PRO_5034286949" description="Alpha-1,2-mannosidase" evidence="2">
    <location>
        <begin position="23"/>
        <end position="748"/>
    </location>
</feature>
<dbReference type="GO" id="GO:0000224">
    <property type="term" value="F:peptide-N4-(N-acetyl-beta-glucosaminyl)asparagine amidase activity"/>
    <property type="evidence" value="ECO:0007669"/>
    <property type="project" value="TreeGrafter"/>
</dbReference>
<evidence type="ECO:0000313" key="6">
    <source>
        <dbReference type="Proteomes" id="UP000605846"/>
    </source>
</evidence>
<dbReference type="Gene3D" id="2.70.98.10">
    <property type="match status" value="1"/>
</dbReference>
<keyword evidence="6" id="KW-1185">Reference proteome</keyword>
<dbReference type="Gene3D" id="1.20.1050.60">
    <property type="entry name" value="alpha-1,2-mannosidase"/>
    <property type="match status" value="1"/>
</dbReference>
<dbReference type="InterPro" id="IPR041371">
    <property type="entry name" value="GH92_N"/>
</dbReference>
<evidence type="ECO:0000259" key="3">
    <source>
        <dbReference type="Pfam" id="PF07971"/>
    </source>
</evidence>
<dbReference type="InterPro" id="IPR012939">
    <property type="entry name" value="Glyco_hydro_92"/>
</dbReference>
<organism evidence="5 6">
    <name type="scientific">Apophysomyces ossiformis</name>
    <dbReference type="NCBI Taxonomy" id="679940"/>
    <lineage>
        <taxon>Eukaryota</taxon>
        <taxon>Fungi</taxon>
        <taxon>Fungi incertae sedis</taxon>
        <taxon>Mucoromycota</taxon>
        <taxon>Mucoromycotina</taxon>
        <taxon>Mucoromycetes</taxon>
        <taxon>Mucorales</taxon>
        <taxon>Mucorineae</taxon>
        <taxon>Mucoraceae</taxon>
        <taxon>Apophysomyces</taxon>
    </lineage>
</organism>
<dbReference type="PANTHER" id="PTHR12143:SF39">
    <property type="entry name" value="SECRETED PROTEIN"/>
    <property type="match status" value="1"/>
</dbReference>
<dbReference type="GO" id="GO:0006516">
    <property type="term" value="P:glycoprotein catabolic process"/>
    <property type="evidence" value="ECO:0007669"/>
    <property type="project" value="TreeGrafter"/>
</dbReference>
<proteinExistence type="predicted"/>
<evidence type="ECO:0000256" key="2">
    <source>
        <dbReference type="SAM" id="SignalP"/>
    </source>
</evidence>
<dbReference type="SUPFAM" id="SSF48208">
    <property type="entry name" value="Six-hairpin glycosidases"/>
    <property type="match status" value="1"/>
</dbReference>
<dbReference type="GO" id="GO:0030246">
    <property type="term" value="F:carbohydrate binding"/>
    <property type="evidence" value="ECO:0007669"/>
    <property type="project" value="InterPro"/>
</dbReference>
<accession>A0A8H7EV63</accession>
<dbReference type="InterPro" id="IPR050883">
    <property type="entry name" value="PNGase"/>
</dbReference>
<name>A0A8H7EV63_9FUNG</name>
<evidence type="ECO:0000313" key="5">
    <source>
        <dbReference type="EMBL" id="KAF7730863.1"/>
    </source>
</evidence>
<sequence length="748" mass="81622">MQSSSLLAVIVLGFASFSASYAIESDDTLLPLTQYVNQFIGTLGSNAPDPVVSGEAGSVIPAAGLPLGMVQWSPDTNTRPTTNASEEPGSPAGYYYDYHTIESFSFMHMSGAGCEGNDGEFPVTATTDLNNLPPSFSHSNESTSPGYYSVLFDNGVRVELTATLRTGFGRFSFPPEQPAFVVLDATRTNTIAKTKGEITVLSNNTLTGSTMGVTFCHHRTPVKVYFYAEFDQPFLPSSNITQGKAEMRFPSASTVLMKIGISFVSANNAKENLETENPLWNFDKTKEDADTVWNQRLNRIQVTSDNRDDLVKFYTAFYRTQWAPSIFSDVNGQYLGFDNKTYQVKEGQKAQYTAFSGWDIYRSLMSLKGWLFPLETGDALQSLINDADQCGAIPRWVNYNVETGTMPGDSGSLMVAAAYAFGARNFDTAGALNHMKTMTNDPNSSCQGITTADGRASYLKLGYIGPGEADGSASTTLEYASADFAISRFAAALGDTEFAKIELQRSENWANLIDTSAQPPILTARDYNGSWLEPTDEYYVEGNAEQYTWMVPHNYEGLIEKLGGNEKVVERLDQFFSQLNAGTELPHFYMGNEPTFGVPWTYNWAGAPSHTQEVVQRIMKTAFSTQQDGLAGNDDLGSLSGWYVWAALGLYPVIPGVDGLAVSSPQFSSIKIQLGNKNILHINAPGAPEKNYIQNLQLNGNNITRSWLSLDMLANGGTLDFTMGENPSSWGTTTEDIPPSYGASSVII</sequence>
<dbReference type="FunFam" id="3.30.2080.10:FF:000001">
    <property type="entry name" value="Alpha-1,2-mannosidase subfamily"/>
    <property type="match status" value="1"/>
</dbReference>
<feature type="domain" description="Glycosyl hydrolase family 92" evidence="3">
    <location>
        <begin position="268"/>
        <end position="725"/>
    </location>
</feature>
<dbReference type="InterPro" id="IPR008928">
    <property type="entry name" value="6-hairpin_glycosidase_sf"/>
</dbReference>
<feature type="signal peptide" evidence="2">
    <location>
        <begin position="1"/>
        <end position="22"/>
    </location>
</feature>
<feature type="domain" description="Glycosyl hydrolase family 92 N-terminal" evidence="4">
    <location>
        <begin position="35"/>
        <end position="256"/>
    </location>
</feature>
<dbReference type="EMBL" id="JABAYA010000013">
    <property type="protein sequence ID" value="KAF7730863.1"/>
    <property type="molecule type" value="Genomic_DNA"/>
</dbReference>
<evidence type="ECO:0000256" key="1">
    <source>
        <dbReference type="SAM" id="MobiDB-lite"/>
    </source>
</evidence>
<dbReference type="OrthoDB" id="2348006at2759"/>
<protein>
    <recommendedName>
        <fullName evidence="7">Alpha-1,2-mannosidase</fullName>
    </recommendedName>
</protein>
<dbReference type="InterPro" id="IPR014718">
    <property type="entry name" value="GH-type_carb-bd"/>
</dbReference>
<dbReference type="NCBIfam" id="TIGR01180">
    <property type="entry name" value="aman2_put"/>
    <property type="match status" value="1"/>
</dbReference>